<dbReference type="InterPro" id="IPR036259">
    <property type="entry name" value="MFS_trans_sf"/>
</dbReference>
<feature type="transmembrane region" description="Helical" evidence="8">
    <location>
        <begin position="339"/>
        <end position="359"/>
    </location>
</feature>
<evidence type="ECO:0000256" key="7">
    <source>
        <dbReference type="ARBA" id="ARBA00023136"/>
    </source>
</evidence>
<dbReference type="PRINTS" id="PR01035">
    <property type="entry name" value="TCRTETA"/>
</dbReference>
<evidence type="ECO:0000313" key="11">
    <source>
        <dbReference type="Proteomes" id="UP001500392"/>
    </source>
</evidence>
<dbReference type="Gene3D" id="1.20.1250.20">
    <property type="entry name" value="MFS general substrate transporter like domains"/>
    <property type="match status" value="1"/>
</dbReference>
<proteinExistence type="inferred from homology"/>
<feature type="transmembrane region" description="Helical" evidence="8">
    <location>
        <begin position="32"/>
        <end position="54"/>
    </location>
</feature>
<dbReference type="InterPro" id="IPR020846">
    <property type="entry name" value="MFS_dom"/>
</dbReference>
<protein>
    <submittedName>
        <fullName evidence="10">Tetracycline resistance MFS efflux pump</fullName>
    </submittedName>
</protein>
<dbReference type="InterPro" id="IPR005829">
    <property type="entry name" value="Sugar_transporter_CS"/>
</dbReference>
<feature type="transmembrane region" description="Helical" evidence="8">
    <location>
        <begin position="209"/>
        <end position="234"/>
    </location>
</feature>
<dbReference type="PANTHER" id="PTHR23504">
    <property type="entry name" value="MAJOR FACILITATOR SUPERFAMILY DOMAIN-CONTAINING PROTEIN 10"/>
    <property type="match status" value="1"/>
</dbReference>
<comment type="function">
    <text evidence="1">Resistance to tetracycline by an active tetracycline efflux. This is an energy-dependent process that decreases the accumulation of the antibiotic in whole cells. This protein functions as a metal-tetracycline/H(+) antiporter.</text>
</comment>
<dbReference type="InterPro" id="IPR001958">
    <property type="entry name" value="Tet-R_TetA/multi-R_MdtG-like"/>
</dbReference>
<evidence type="ECO:0000259" key="9">
    <source>
        <dbReference type="PROSITE" id="PS50850"/>
    </source>
</evidence>
<evidence type="ECO:0000256" key="1">
    <source>
        <dbReference type="ARBA" id="ARBA00003279"/>
    </source>
</evidence>
<evidence type="ECO:0000256" key="6">
    <source>
        <dbReference type="ARBA" id="ARBA00022989"/>
    </source>
</evidence>
<comment type="similarity">
    <text evidence="3">Belongs to the major facilitator superfamily. TCR/Tet family.</text>
</comment>
<dbReference type="RefSeq" id="WP_344938305.1">
    <property type="nucleotide sequence ID" value="NZ_BAABDM010000010.1"/>
</dbReference>
<keyword evidence="6 8" id="KW-1133">Transmembrane helix</keyword>
<feature type="transmembrane region" description="Helical" evidence="8">
    <location>
        <begin position="66"/>
        <end position="82"/>
    </location>
</feature>
<reference evidence="11" key="1">
    <citation type="journal article" date="2019" name="Int. J. Syst. Evol. Microbiol.">
        <title>The Global Catalogue of Microorganisms (GCM) 10K type strain sequencing project: providing services to taxonomists for standard genome sequencing and annotation.</title>
        <authorList>
            <consortium name="The Broad Institute Genomics Platform"/>
            <consortium name="The Broad Institute Genome Sequencing Center for Infectious Disease"/>
            <person name="Wu L."/>
            <person name="Ma J."/>
        </authorList>
    </citation>
    <scope>NUCLEOTIDE SEQUENCE [LARGE SCALE GENOMIC DNA]</scope>
    <source>
        <strain evidence="11">JCM 17304</strain>
    </source>
</reference>
<feature type="domain" description="Major facilitator superfamily (MFS) profile" evidence="9">
    <location>
        <begin position="1"/>
        <end position="393"/>
    </location>
</feature>
<evidence type="ECO:0000313" key="10">
    <source>
        <dbReference type="EMBL" id="GAA4104656.1"/>
    </source>
</evidence>
<feature type="transmembrane region" description="Helical" evidence="8">
    <location>
        <begin position="302"/>
        <end position="327"/>
    </location>
</feature>
<dbReference type="PANTHER" id="PTHR23504:SF15">
    <property type="entry name" value="MAJOR FACILITATOR SUPERFAMILY (MFS) PROFILE DOMAIN-CONTAINING PROTEIN"/>
    <property type="match status" value="1"/>
</dbReference>
<evidence type="ECO:0000256" key="2">
    <source>
        <dbReference type="ARBA" id="ARBA00004141"/>
    </source>
</evidence>
<evidence type="ECO:0000256" key="5">
    <source>
        <dbReference type="ARBA" id="ARBA00022692"/>
    </source>
</evidence>
<keyword evidence="5 8" id="KW-0812">Transmembrane</keyword>
<comment type="caution">
    <text evidence="10">The sequence shown here is derived from an EMBL/GenBank/DDBJ whole genome shotgun (WGS) entry which is preliminary data.</text>
</comment>
<dbReference type="PROSITE" id="PS50850">
    <property type="entry name" value="MFS"/>
    <property type="match status" value="1"/>
</dbReference>
<feature type="transmembrane region" description="Helical" evidence="8">
    <location>
        <begin position="246"/>
        <end position="266"/>
    </location>
</feature>
<gene>
    <name evidence="10" type="ORF">GCM10022414_33700</name>
</gene>
<evidence type="ECO:0000256" key="8">
    <source>
        <dbReference type="SAM" id="Phobius"/>
    </source>
</evidence>
<comment type="subcellular location">
    <subcellularLocation>
        <location evidence="2">Membrane</location>
        <topology evidence="2">Multi-pass membrane protein</topology>
    </subcellularLocation>
</comment>
<feature type="transmembrane region" description="Helical" evidence="8">
    <location>
        <begin position="278"/>
        <end position="296"/>
    </location>
</feature>
<sequence length="399" mass="41515">MFIIFLVIVLDLIGFGIMIPIFPYFAQNLGAGAGLATALMATYSAALFISTPLLGRLSDYYGRKPVLLLSMAGAVAAYLLLASSTTLWMIALARILGGAMAGNLAAAQAYVTDITTAENRAKGMGMVGAAFGIGFIVGPALGSALAGEDFESANFVLPALFSAVMSALAFFTILFFLPESLPLESRQALRRQARQSRLQSLRTLASKPALMAIISCALVYNIGAGLVESLFPIWTAELGVIDGPRGLMPILLASGIVLVAIQGGLIGPLTRRFGELTLLRSGACIYAGGLVFMAWAGEQGSLLLVTIAMMVQSAGAACVLTSAQSLASMAAVHTDRGMVMGIFSSAGTLGRTLGTVVTGSLFAHVYLHSSYLLGACLSLVLLYLSRSAAPIVELRAQAK</sequence>
<feature type="transmembrane region" description="Helical" evidence="8">
    <location>
        <begin position="123"/>
        <end position="143"/>
    </location>
</feature>
<dbReference type="EMBL" id="BAABDM010000010">
    <property type="protein sequence ID" value="GAA4104656.1"/>
    <property type="molecule type" value="Genomic_DNA"/>
</dbReference>
<dbReference type="Pfam" id="PF07690">
    <property type="entry name" value="MFS_1"/>
    <property type="match status" value="1"/>
</dbReference>
<keyword evidence="11" id="KW-1185">Reference proteome</keyword>
<dbReference type="InterPro" id="IPR011701">
    <property type="entry name" value="MFS"/>
</dbReference>
<feature type="transmembrane region" description="Helical" evidence="8">
    <location>
        <begin position="5"/>
        <end position="26"/>
    </location>
</feature>
<evidence type="ECO:0000256" key="3">
    <source>
        <dbReference type="ARBA" id="ARBA00007520"/>
    </source>
</evidence>
<accession>A0ABP7X5I0</accession>
<dbReference type="Proteomes" id="UP001500392">
    <property type="component" value="Unassembled WGS sequence"/>
</dbReference>
<dbReference type="PROSITE" id="PS00216">
    <property type="entry name" value="SUGAR_TRANSPORT_1"/>
    <property type="match status" value="1"/>
</dbReference>
<name>A0ABP7X5I0_9GAMM</name>
<dbReference type="SUPFAM" id="SSF103473">
    <property type="entry name" value="MFS general substrate transporter"/>
    <property type="match status" value="1"/>
</dbReference>
<evidence type="ECO:0000256" key="4">
    <source>
        <dbReference type="ARBA" id="ARBA00022448"/>
    </source>
</evidence>
<organism evidence="10 11">
    <name type="scientific">Zhongshania borealis</name>
    <dbReference type="NCBI Taxonomy" id="889488"/>
    <lineage>
        <taxon>Bacteria</taxon>
        <taxon>Pseudomonadati</taxon>
        <taxon>Pseudomonadota</taxon>
        <taxon>Gammaproteobacteria</taxon>
        <taxon>Cellvibrionales</taxon>
        <taxon>Spongiibacteraceae</taxon>
        <taxon>Zhongshania</taxon>
    </lineage>
</organism>
<keyword evidence="4" id="KW-0813">Transport</keyword>
<feature type="transmembrane region" description="Helical" evidence="8">
    <location>
        <begin position="155"/>
        <end position="177"/>
    </location>
</feature>
<feature type="transmembrane region" description="Helical" evidence="8">
    <location>
        <begin position="365"/>
        <end position="385"/>
    </location>
</feature>
<keyword evidence="7 8" id="KW-0472">Membrane</keyword>